<dbReference type="Pfam" id="PF13564">
    <property type="entry name" value="DoxX_2"/>
    <property type="match status" value="1"/>
</dbReference>
<evidence type="ECO:0000313" key="7">
    <source>
        <dbReference type="Proteomes" id="UP000279994"/>
    </source>
</evidence>
<organism evidence="6 7">
    <name type="scientific">Nocardioides pocheonensis</name>
    <dbReference type="NCBI Taxonomy" id="661485"/>
    <lineage>
        <taxon>Bacteria</taxon>
        <taxon>Bacillati</taxon>
        <taxon>Actinomycetota</taxon>
        <taxon>Actinomycetes</taxon>
        <taxon>Propionibacteriales</taxon>
        <taxon>Nocardioidaceae</taxon>
        <taxon>Nocardioides</taxon>
    </lineage>
</organism>
<evidence type="ECO:0000313" key="6">
    <source>
        <dbReference type="EMBL" id="RNM11670.1"/>
    </source>
</evidence>
<dbReference type="EMBL" id="RJSF01000047">
    <property type="protein sequence ID" value="RNM11670.1"/>
    <property type="molecule type" value="Genomic_DNA"/>
</dbReference>
<dbReference type="GO" id="GO:0016020">
    <property type="term" value="C:membrane"/>
    <property type="evidence" value="ECO:0007669"/>
    <property type="project" value="UniProtKB-SubCell"/>
</dbReference>
<keyword evidence="7" id="KW-1185">Reference proteome</keyword>
<keyword evidence="4 5" id="KW-0472">Membrane</keyword>
<feature type="transmembrane region" description="Helical" evidence="5">
    <location>
        <begin position="95"/>
        <end position="115"/>
    </location>
</feature>
<comment type="subcellular location">
    <subcellularLocation>
        <location evidence="1">Membrane</location>
        <topology evidence="1">Multi-pass membrane protein</topology>
    </subcellularLocation>
</comment>
<evidence type="ECO:0000256" key="3">
    <source>
        <dbReference type="ARBA" id="ARBA00022989"/>
    </source>
</evidence>
<evidence type="ECO:0000256" key="1">
    <source>
        <dbReference type="ARBA" id="ARBA00004141"/>
    </source>
</evidence>
<feature type="transmembrane region" description="Helical" evidence="5">
    <location>
        <begin position="70"/>
        <end position="89"/>
    </location>
</feature>
<comment type="caution">
    <text evidence="6">The sequence shown here is derived from an EMBL/GenBank/DDBJ whole genome shotgun (WGS) entry which is preliminary data.</text>
</comment>
<dbReference type="RefSeq" id="WP_123224900.1">
    <property type="nucleotide sequence ID" value="NZ_RJSF01000047.1"/>
</dbReference>
<keyword evidence="3 5" id="KW-1133">Transmembrane helix</keyword>
<protein>
    <submittedName>
        <fullName evidence="6">Invasion protein</fullName>
    </submittedName>
</protein>
<accession>A0A3N0GI03</accession>
<dbReference type="InterPro" id="IPR032808">
    <property type="entry name" value="DoxX"/>
</dbReference>
<name>A0A3N0GI03_9ACTN</name>
<keyword evidence="2 5" id="KW-0812">Transmembrane</keyword>
<sequence>MSPLVVLSVVLAAVFAMLGTAKLLAVPSMQTRAAHVGFTVAAYRRIGALEVGGALGLVAGVAVPDLRAAAGAGLLLLLGGAVTAHLRAGDGIKDAAPAVVLAILLAVVVALTAGAL</sequence>
<dbReference type="OrthoDB" id="5197053at2"/>
<dbReference type="AlphaFoldDB" id="A0A3N0GI03"/>
<proteinExistence type="predicted"/>
<reference evidence="6 7" key="1">
    <citation type="submission" date="2018-11" db="EMBL/GenBank/DDBJ databases">
        <authorList>
            <person name="Li F."/>
        </authorList>
    </citation>
    <scope>NUCLEOTIDE SEQUENCE [LARGE SCALE GENOMIC DNA]</scope>
    <source>
        <strain evidence="6 7">Gsoil 818</strain>
    </source>
</reference>
<evidence type="ECO:0000256" key="4">
    <source>
        <dbReference type="ARBA" id="ARBA00023136"/>
    </source>
</evidence>
<feature type="transmembrane region" description="Helical" evidence="5">
    <location>
        <begin position="43"/>
        <end position="63"/>
    </location>
</feature>
<gene>
    <name evidence="6" type="ORF">EFL26_21135</name>
</gene>
<dbReference type="Proteomes" id="UP000279994">
    <property type="component" value="Unassembled WGS sequence"/>
</dbReference>
<evidence type="ECO:0000256" key="2">
    <source>
        <dbReference type="ARBA" id="ARBA00022692"/>
    </source>
</evidence>
<evidence type="ECO:0000256" key="5">
    <source>
        <dbReference type="SAM" id="Phobius"/>
    </source>
</evidence>